<dbReference type="InterPro" id="IPR036511">
    <property type="entry name" value="TGT-like_sf"/>
</dbReference>
<proteinExistence type="inferred from homology"/>
<dbReference type="Pfam" id="PF01702">
    <property type="entry name" value="TGT"/>
    <property type="match status" value="2"/>
</dbReference>
<feature type="domain" description="tRNA-guanine(15) transglycosylase-like" evidence="6">
    <location>
        <begin position="287"/>
        <end position="361"/>
    </location>
</feature>
<dbReference type="Proteomes" id="UP001634394">
    <property type="component" value="Unassembled WGS sequence"/>
</dbReference>
<comment type="caution">
    <text evidence="7">The sequence shown here is derived from an EMBL/GenBank/DDBJ whole genome shotgun (WGS) entry which is preliminary data.</text>
</comment>
<evidence type="ECO:0000256" key="3">
    <source>
        <dbReference type="ARBA" id="ARBA00022723"/>
    </source>
</evidence>
<dbReference type="InterPro" id="IPR028592">
    <property type="entry name" value="QTRTD1"/>
</dbReference>
<keyword evidence="8" id="KW-1185">Reference proteome</keyword>
<dbReference type="GO" id="GO:0008479">
    <property type="term" value="F:tRNA-guanosine(34) queuine transglycosylase activity"/>
    <property type="evidence" value="ECO:0007669"/>
    <property type="project" value="UniProtKB-UniRule"/>
</dbReference>
<evidence type="ECO:0000259" key="6">
    <source>
        <dbReference type="Pfam" id="PF01702"/>
    </source>
</evidence>
<dbReference type="GO" id="GO:0046872">
    <property type="term" value="F:metal ion binding"/>
    <property type="evidence" value="ECO:0007669"/>
    <property type="project" value="UniProtKB-KW"/>
</dbReference>
<evidence type="ECO:0000313" key="7">
    <source>
        <dbReference type="EMBL" id="KAL3871143.1"/>
    </source>
</evidence>
<feature type="binding site" evidence="5">
    <location>
        <position position="300"/>
    </location>
    <ligand>
        <name>Zn(2+)</name>
        <dbReference type="ChEBI" id="CHEBI:29105"/>
    </ligand>
</feature>
<feature type="binding site" evidence="5">
    <location>
        <position position="298"/>
    </location>
    <ligand>
        <name>Zn(2+)</name>
        <dbReference type="ChEBI" id="CHEBI:29105"/>
    </ligand>
</feature>
<dbReference type="NCBIfam" id="TIGR00449">
    <property type="entry name" value="tgt_general"/>
    <property type="match status" value="1"/>
</dbReference>
<evidence type="ECO:0000256" key="4">
    <source>
        <dbReference type="ARBA" id="ARBA00022833"/>
    </source>
</evidence>
<dbReference type="PANTHER" id="PTHR46064:SF1">
    <property type="entry name" value="QUEUINE TRNA-RIBOSYLTRANSFERASE ACCESSORY SUBUNIT 2"/>
    <property type="match status" value="1"/>
</dbReference>
<keyword evidence="2 5" id="KW-0819">tRNA processing</keyword>
<protein>
    <recommendedName>
        <fullName evidence="5">Queuine tRNA-ribosyltransferase accessory subunit 2</fullName>
    </recommendedName>
    <alternativeName>
        <fullName evidence="5">Queuine tRNA-ribosyltransferase domain-containing protein 1</fullName>
    </alternativeName>
</protein>
<evidence type="ECO:0000256" key="2">
    <source>
        <dbReference type="ARBA" id="ARBA00022694"/>
    </source>
</evidence>
<dbReference type="PANTHER" id="PTHR46064">
    <property type="entry name" value="QUEUINE TRNA-RIBOSYLTRANSFERASE ACCESSORY SUBUNIT 2"/>
    <property type="match status" value="1"/>
</dbReference>
<dbReference type="InterPro" id="IPR050852">
    <property type="entry name" value="Queuine_tRNA-ribosyltrfase"/>
</dbReference>
<gene>
    <name evidence="7" type="ORF">ACJMK2_039160</name>
</gene>
<evidence type="ECO:0000313" key="8">
    <source>
        <dbReference type="Proteomes" id="UP001634394"/>
    </source>
</evidence>
<dbReference type="Gene3D" id="3.20.20.105">
    <property type="entry name" value="Queuine tRNA-ribosyltransferase-like"/>
    <property type="match status" value="1"/>
</dbReference>
<dbReference type="HAMAP" id="MF_03043">
    <property type="entry name" value="QTRT2"/>
    <property type="match status" value="1"/>
</dbReference>
<feature type="domain" description="tRNA-guanine(15) transglycosylase-like" evidence="6">
    <location>
        <begin position="12"/>
        <end position="281"/>
    </location>
</feature>
<comment type="similarity">
    <text evidence="5">Belongs to the queuine tRNA-ribosyltransferase family. QTRT2 subfamily.</text>
</comment>
<dbReference type="GO" id="GO:0008033">
    <property type="term" value="P:tRNA processing"/>
    <property type="evidence" value="ECO:0007669"/>
    <property type="project" value="UniProtKB-KW"/>
</dbReference>
<dbReference type="AlphaFoldDB" id="A0ABD3WD41"/>
<comment type="cofactor">
    <cofactor evidence="5">
        <name>Zn(2+)</name>
        <dbReference type="ChEBI" id="CHEBI:29105"/>
    </cofactor>
    <text evidence="5">Binds 1 zinc ion per subunit.</text>
</comment>
<comment type="subunit">
    <text evidence="5">Heterodimer of a catalytic subunit and an accessory subunit.</text>
</comment>
<dbReference type="InterPro" id="IPR002616">
    <property type="entry name" value="tRNA_ribo_trans-like"/>
</dbReference>
<evidence type="ECO:0000256" key="5">
    <source>
        <dbReference type="HAMAP-Rule" id="MF_03043"/>
    </source>
</evidence>
<keyword evidence="3 5" id="KW-0479">Metal-binding</keyword>
<name>A0ABD3WD41_SINWO</name>
<keyword evidence="4 5" id="KW-0862">Zinc</keyword>
<keyword evidence="1 5" id="KW-0963">Cytoplasm</keyword>
<feature type="binding site" evidence="5">
    <location>
        <position position="330"/>
    </location>
    <ligand>
        <name>Zn(2+)</name>
        <dbReference type="ChEBI" id="CHEBI:29105"/>
    </ligand>
</feature>
<dbReference type="SUPFAM" id="SSF51713">
    <property type="entry name" value="tRNA-guanine transglycosylase"/>
    <property type="match status" value="1"/>
</dbReference>
<sequence>MKFSVLCVRGHGARLGQLSSIGHQGCKILDTPMCMLYTRGGSAPYLGLDMLQRMENIPPVAHITLSHLSDHYEAVQAFKEGVAKFTALKDHLVFISLHDPAVEVYSGFNEKSGIAIWGKGGKTKIDVDLFMKIQEALLPDWYQALSDGDTSKDTSKKRAGKSVQRTLTFLDQIIERHSQSERLKNSALFGVIEGGYSEKDREHSAKETSARPVSGFIIEGFHNMGPKSEQFCISDVSGVIQKTLDYLPEDKPRLMHGVWPPDQVLEAVELGIDIFDSSYPCSDLCMYFDDLAPISPHCTCYTCHKKFTRAYINHLLNTSEILAGVLLMIHNFHHYFQFFRSIHSALEENKLEELKRVIQQQKSSAISKDALLS</sequence>
<accession>A0ABD3WD41</accession>
<comment type="subcellular location">
    <subcellularLocation>
        <location evidence="5">Cytoplasm</location>
    </subcellularLocation>
</comment>
<organism evidence="7 8">
    <name type="scientific">Sinanodonta woodiana</name>
    <name type="common">Chinese pond mussel</name>
    <name type="synonym">Anodonta woodiana</name>
    <dbReference type="NCBI Taxonomy" id="1069815"/>
    <lineage>
        <taxon>Eukaryota</taxon>
        <taxon>Metazoa</taxon>
        <taxon>Spiralia</taxon>
        <taxon>Lophotrochozoa</taxon>
        <taxon>Mollusca</taxon>
        <taxon>Bivalvia</taxon>
        <taxon>Autobranchia</taxon>
        <taxon>Heteroconchia</taxon>
        <taxon>Palaeoheterodonta</taxon>
        <taxon>Unionida</taxon>
        <taxon>Unionoidea</taxon>
        <taxon>Unionidae</taxon>
        <taxon>Unioninae</taxon>
        <taxon>Sinanodonta</taxon>
    </lineage>
</organism>
<dbReference type="EMBL" id="JBJQND010000007">
    <property type="protein sequence ID" value="KAL3871143.1"/>
    <property type="molecule type" value="Genomic_DNA"/>
</dbReference>
<feature type="binding site" evidence="5">
    <location>
        <position position="303"/>
    </location>
    <ligand>
        <name>Zn(2+)</name>
        <dbReference type="ChEBI" id="CHEBI:29105"/>
    </ligand>
</feature>
<reference evidence="7 8" key="1">
    <citation type="submission" date="2024-11" db="EMBL/GenBank/DDBJ databases">
        <title>Chromosome-level genome assembly of the freshwater bivalve Anodonta woodiana.</title>
        <authorList>
            <person name="Chen X."/>
        </authorList>
    </citation>
    <scope>NUCLEOTIDE SEQUENCE [LARGE SCALE GENOMIC DNA]</scope>
    <source>
        <strain evidence="7">MN2024</strain>
        <tissue evidence="7">Gills</tissue>
    </source>
</reference>
<dbReference type="GO" id="GO:0005737">
    <property type="term" value="C:cytoplasm"/>
    <property type="evidence" value="ECO:0007669"/>
    <property type="project" value="UniProtKB-SubCell"/>
</dbReference>
<evidence type="ECO:0000256" key="1">
    <source>
        <dbReference type="ARBA" id="ARBA00022490"/>
    </source>
</evidence>
<comment type="function">
    <text evidence="5">Non-catalytic subunit of the queuine tRNA-ribosyltransferase (TGT) that catalyzes the base-exchange of a guanine (G) residue with queuine (Q) at position 34 (anticodon wobble position) in tRNAs with GU(N) anticodons (tRNA-Asp, -Asn, -His and -Tyr), resulting in the hypermodified nucleoside queuosine (7-(((4,5-cis-dihydroxy-2-cyclopenten-1-yl)amino)methyl)-7-deazaguanosine).</text>
</comment>